<proteinExistence type="predicted"/>
<dbReference type="EMBL" id="JALLAZ020001803">
    <property type="protein sequence ID" value="KAL3763341.1"/>
    <property type="molecule type" value="Genomic_DNA"/>
</dbReference>
<keyword evidence="5" id="KW-1185">Reference proteome</keyword>
<keyword evidence="1" id="KW-0343">GTPase activation</keyword>
<dbReference type="Pfam" id="PF00566">
    <property type="entry name" value="RabGAP-TBC"/>
    <property type="match status" value="1"/>
</dbReference>
<sequence>MMSASSRGAGLRPGDDADDVVDLRPFDHDDRRDDAMALKAEAVRRLLLPSETSSRVDLWELRKMAISEYGLVDDSLRKMAWPKLVGISSISPPPSCSSSRRRRPPRSPRREGYDRAGGGGPDCCEYDHDDDSSSIPPPPTTKSPTSVAAVAPTSRPSPDAGQIERDVARSTWHLLSGSQRSRNFQMRNKHRRRIVALLRKKQRRLGDFLNLTLAMSCHDDWDGGGDDDDDHDDNRGGDGVAEVGLDGDGDGDGGGGDDVRLRYYQGFHDVGSIVLSALGGVTTSAAVGPGIVSPPDDASFERDDPLHSTYATASSMGLDMACRVLLRLSRSHFRDAMRSNFRHLQAALKLVVMPLTAAFDPRLHSHLHDCEMEPYFCLSWVITWFAHDVRDTELVKRLYDFFIVSHPLMSVYVSVAMMIHPLNRIEVLGADCDFACVHHALADLPKNSSNVGWKYLPGDGGGGGNGGYTTGEDDDASYDPSLQDQSIDDDGNGSLVSGSGALSRRPNNNSRARVPFQELIDLAISLMHKIPPRNLINLAKRYHTEITLRPLMAQSSSIALLQPPPSWALASTAESDWVLRQRMRNEGYGSNTKKLNRHQRKNRLKLGPGGGISSSSYDGANPSMITSSCDIGVSCPLPLEGLSIHAIIASGMGPDGIAEARKSRKKRRMIVQSLAVVVLSFLVALARNYYSGHHPAHPSSSSKSTEIVSVMLSGESDAPIDHHEKMLLGEGGTTVIDATVKSDSEDNSGRQREVAVEVPVNFPKKITGVCVDDESILGEEVGKQPRTPSESRKAATLVLVKSSALFLKNLSALHDKTRARRLHELQQHIEHLMMQVMYLLQMGLDQANAGRSKFAPILVKGVQRGWQQIKVGWLKISRTIERELTFELEGGESLGWVEGARKTWKEQEMTLRNHGKMIHSVVSDVRKVAKLGKDKFEENRERR</sequence>
<evidence type="ECO:0000313" key="4">
    <source>
        <dbReference type="EMBL" id="KAL3763341.1"/>
    </source>
</evidence>
<dbReference type="Gene3D" id="1.10.472.80">
    <property type="entry name" value="Ypt/Rab-GAP domain of gyp1p, domain 3"/>
    <property type="match status" value="1"/>
</dbReference>
<reference evidence="4 5" key="1">
    <citation type="submission" date="2024-10" db="EMBL/GenBank/DDBJ databases">
        <title>Updated reference genomes for cyclostephanoid diatoms.</title>
        <authorList>
            <person name="Roberts W.R."/>
            <person name="Alverson A.J."/>
        </authorList>
    </citation>
    <scope>NUCLEOTIDE SEQUENCE [LARGE SCALE GENOMIC DNA]</scope>
    <source>
        <strain evidence="4 5">AJA276-08</strain>
    </source>
</reference>
<dbReference type="Gene3D" id="1.10.8.1310">
    <property type="match status" value="1"/>
</dbReference>
<comment type="caution">
    <text evidence="4">The sequence shown here is derived from an EMBL/GenBank/DDBJ whole genome shotgun (WGS) entry which is preliminary data.</text>
</comment>
<feature type="region of interest" description="Disordered" evidence="2">
    <location>
        <begin position="463"/>
        <end position="509"/>
    </location>
</feature>
<accession>A0ABD3MMZ9</accession>
<name>A0ABD3MMZ9_9STRA</name>
<evidence type="ECO:0000256" key="2">
    <source>
        <dbReference type="SAM" id="MobiDB-lite"/>
    </source>
</evidence>
<evidence type="ECO:0000259" key="3">
    <source>
        <dbReference type="PROSITE" id="PS50086"/>
    </source>
</evidence>
<dbReference type="PANTHER" id="PTHR20913">
    <property type="entry name" value="TBC1 DOMAIN FAMILY MEMBER 20/GTPASE"/>
    <property type="match status" value="1"/>
</dbReference>
<evidence type="ECO:0000313" key="5">
    <source>
        <dbReference type="Proteomes" id="UP001530315"/>
    </source>
</evidence>
<dbReference type="SUPFAM" id="SSF47923">
    <property type="entry name" value="Ypt/Rab-GAP domain of gyp1p"/>
    <property type="match status" value="1"/>
</dbReference>
<dbReference type="AlphaFoldDB" id="A0ABD3MMZ9"/>
<dbReference type="InterPro" id="IPR045913">
    <property type="entry name" value="TBC20/Gyp8-like"/>
</dbReference>
<feature type="region of interest" description="Disordered" evidence="2">
    <location>
        <begin position="224"/>
        <end position="252"/>
    </location>
</feature>
<feature type="region of interest" description="Disordered" evidence="2">
    <location>
        <begin position="87"/>
        <end position="163"/>
    </location>
</feature>
<evidence type="ECO:0000256" key="1">
    <source>
        <dbReference type="ARBA" id="ARBA00022468"/>
    </source>
</evidence>
<dbReference type="InterPro" id="IPR000195">
    <property type="entry name" value="Rab-GAP-TBC_dom"/>
</dbReference>
<dbReference type="PANTHER" id="PTHR20913:SF7">
    <property type="entry name" value="RE60063P"/>
    <property type="match status" value="1"/>
</dbReference>
<feature type="domain" description="Rab-GAP TBC" evidence="3">
    <location>
        <begin position="71"/>
        <end position="406"/>
    </location>
</feature>
<dbReference type="GO" id="GO:0005096">
    <property type="term" value="F:GTPase activator activity"/>
    <property type="evidence" value="ECO:0007669"/>
    <property type="project" value="UniProtKB-KW"/>
</dbReference>
<dbReference type="Proteomes" id="UP001530315">
    <property type="component" value="Unassembled WGS sequence"/>
</dbReference>
<feature type="region of interest" description="Disordered" evidence="2">
    <location>
        <begin position="1"/>
        <end position="32"/>
    </location>
</feature>
<gene>
    <name evidence="4" type="ORF">ACHAW5_011008</name>
</gene>
<feature type="compositionally biased region" description="Basic and acidic residues" evidence="2">
    <location>
        <begin position="21"/>
        <end position="32"/>
    </location>
</feature>
<organism evidence="4 5">
    <name type="scientific">Stephanodiscus triporus</name>
    <dbReference type="NCBI Taxonomy" id="2934178"/>
    <lineage>
        <taxon>Eukaryota</taxon>
        <taxon>Sar</taxon>
        <taxon>Stramenopiles</taxon>
        <taxon>Ochrophyta</taxon>
        <taxon>Bacillariophyta</taxon>
        <taxon>Coscinodiscophyceae</taxon>
        <taxon>Thalassiosirophycidae</taxon>
        <taxon>Stephanodiscales</taxon>
        <taxon>Stephanodiscaceae</taxon>
        <taxon>Stephanodiscus</taxon>
    </lineage>
</organism>
<dbReference type="PROSITE" id="PS50086">
    <property type="entry name" value="TBC_RABGAP"/>
    <property type="match status" value="1"/>
</dbReference>
<dbReference type="InterPro" id="IPR035969">
    <property type="entry name" value="Rab-GAP_TBC_sf"/>
</dbReference>
<protein>
    <recommendedName>
        <fullName evidence="3">Rab-GAP TBC domain-containing protein</fullName>
    </recommendedName>
</protein>